<feature type="compositionally biased region" description="Polar residues" evidence="2">
    <location>
        <begin position="2565"/>
        <end position="2579"/>
    </location>
</feature>
<dbReference type="Proteomes" id="UP001161017">
    <property type="component" value="Unassembled WGS sequence"/>
</dbReference>
<evidence type="ECO:0000313" key="7">
    <source>
        <dbReference type="Proteomes" id="UP001161017"/>
    </source>
</evidence>
<evidence type="ECO:0000259" key="4">
    <source>
        <dbReference type="SMART" id="SM01215"/>
    </source>
</evidence>
<keyword evidence="7" id="KW-1185">Reference proteome</keyword>
<feature type="domain" description="FMP27 WPPW motif-containing RBG unit" evidence="5">
    <location>
        <begin position="1657"/>
        <end position="2175"/>
    </location>
</feature>
<dbReference type="PANTHER" id="PTHR15678">
    <property type="entry name" value="ANTIGEN MLAA-22-RELATED"/>
    <property type="match status" value="1"/>
</dbReference>
<evidence type="ECO:0000313" key="6">
    <source>
        <dbReference type="EMBL" id="MDI1489461.1"/>
    </source>
</evidence>
<feature type="compositionally biased region" description="Basic and acidic residues" evidence="2">
    <location>
        <begin position="1051"/>
        <end position="1060"/>
    </location>
</feature>
<organism evidence="6 7">
    <name type="scientific">Ramalina farinacea</name>
    <dbReference type="NCBI Taxonomy" id="258253"/>
    <lineage>
        <taxon>Eukaryota</taxon>
        <taxon>Fungi</taxon>
        <taxon>Dikarya</taxon>
        <taxon>Ascomycota</taxon>
        <taxon>Pezizomycotina</taxon>
        <taxon>Lecanoromycetes</taxon>
        <taxon>OSLEUM clade</taxon>
        <taxon>Lecanoromycetidae</taxon>
        <taxon>Lecanorales</taxon>
        <taxon>Lecanorineae</taxon>
        <taxon>Ramalinaceae</taxon>
        <taxon>Ramalina</taxon>
    </lineage>
</organism>
<feature type="compositionally biased region" description="Polar residues" evidence="2">
    <location>
        <begin position="2050"/>
        <end position="2059"/>
    </location>
</feature>
<sequence>MGYFNLSFVAGLVLLIYLSTFILFAIIRVATGISIQRPGYLSLRRIAYTPREGIKIELRGLGFRVHKPTFAQPAWITLIFDEFKVTVDVKALASSSKTKADKVKAAPKAHRALSSSSSPKPILRRRDDDASGSRAWKKLTGVKDSLKRLHEWVWWLRLVYILARNSSFVIKDVGHVELGTITALVDTRRKTVDRGRLFQHKKIPAGDQKPAEWMFSLRGVLLTPEGKGSLEVLDMATLNIHGLLYTELAGLRDTSIALKLGRVHIPYDDLMTCNQRIQELRDQVAEETVEKGAEEVSFSDIVEEYDRPGTREANIVQTVSDSKEFISSILRGVQEIQMAVSFVGMTKAMYAKEVSDTPLYMNLSMNEFGIDLHRLDPKSPAHRMYFSAKDVAHQALLAAISISLSLDDGQKKPERILYVPMATTTIKTTLPSKTVAFSEDKDASERNANILFANFVVTSPAIDVDPKHMPHVLALLQAPETHPEGAPKEKIRSHHLLSRLLPKAAIKMSVHEPVIRITLPPADPKLKDTDEYDLLICATSSISLDTESSHSSAGELHYALTSTLRLSSQELYYHTATGRRHNLLLTDSLDLKIEVTATPEVCVVASGNIQTFSVHMTQPEISSGVRQVVQQFRSRDHVKKGPAQASKGPAFLRQLPSWLIQCSFQGSDFSVEVAGVDSKISEDIRGLTMQLESWTAEYRIRKPASEERPPSRRHITKKSTGLEEPSIVITPPSGKEITTSKSTDGRRLAIHLRGLEAFVLDDMNVPEQESLLTLPRYEIAFSTSSDQEGPVFHVHSHIRALYVNYSLYRYYVVMVAIGTARKAFVLDRPSSEDASSKSPEPVGSPGKNHGPISKADSQELLTIDVKGDFLQIKARMPSDPPMMLQLFNYETGKHRWAKPFLRTRLIRLFAEAPKMLAWARILTVKTLRVDLRVIKRKRGGSIIQEQYVDIGNDFMRIAVPHQLVLHKVFDNFVNVAKATEQLHHRFQTDKDDPVLEKKPEGPKVVPRVAFRSRFALFEIEDGPFDYKLGTIYRIGLIEQKQRLAREDAFNHKKSHLEKSSARHSSRYRHHSQGNQRDGRNRSESEDDRGRGHQASSGTRRHSESPRGRRSRKMRYNPDGKCAMSKEATVSIEEAYRRLQKHNAQSWKKRIDSAYTEHYHGLREIRGIFWGTDDVPVDDGSENILALPERPGLMATLISDFAVIIDKPSFPITEYPEFLHRVGKGMPRDMKYSLLIPMNIHIEMGEARVQLRDYPLPLLHVPHMRPGQSPRLPAWSIGTDFVIAEEFRGEASTKHIQVQVVPPERFMRSKHPNGFAIDVRRTVSPVKTFSDVSIAINTSAPTKITWGTSLQPAIQEMMMVIEGFTKPQVDPSDRVGFWDKIRLICHSRVNVAWTGDGDVHLNLKGSRDPYNVIGHGAGFVMVWRKDVRWNLHQDDDSRKFMTVDAGEYVLAIPDFSHEARERASVSTSETDSISSAGSYQNSAHFKKTIMKLSGDVRWMAGLVFQRNLPDGGRSFDFIPHYDVVLRTPDKIEGPDKPTYDAFKGFRSNFIHMSVAVVAPLNRDWNTSNIEPSTFENSVHLTPKFFTHFFDWWSLFSGVMSLPIRQGKLFPGLEKSSKKFGRHLATFKYNLFLSPLFITHLYKHKDAEEYSGDTVFATGLKLRLDSFMLDLHQRREEFANPAKGRSKQIKTSAMKINEAQLDFISADLRAISAKIAGTNADYIKNANEEDLVGLQQQANAADLSKFTIPDNNFDWVDMDDFNELDWILPAESHPETEILPLAYAPRFTYFRQTDHPDNMEQQQQLNRSSPFGDEPTHLCIMSKDNDPRKVQAQLIQERLKKMEEQLHMHERNLGQQELYAIRELNEDSAHRDRYAMLEEEGERLKDKKQQLQTMLDRLLFAVENNKTWVSAAEDPHNHDFEDGKWPEGIEDESPGRVRNDFNNRFIIHNIQLKWSNALRNIILRYVHQVSQRRGFIYYLTRRAVTFILDIVEEQNKHKQRHTSKAASSTTGSRTPQSVPTPETENEDSGVNDMIEDLLNSGKQFVDADDPQQTEGPRQSHSGPLGDDISDEFMPLNTYDVRLIVPQIQLQSEKNPKSVLLVTAKTMVLQVVQIMDKNRMADDVSGLVQRRFSVDMESIQFFVTSLKLLRDYHDIYLGQKYGTPAGSSWPPWVPYEVNFDFDLNPFGWSRVVSKTSASLRFDKYNTLRLKYNDEVAEGKGEKKDKTEGPGPESRVDHLWVNFPHVRAICDSTQYFTMYVIVLDLLLYNEPLEKVRSEKLEKIMLASDFSDLRGAPEMVMNLQARIRRLEELKTYFQIHKKYLDRQGWLDNQAIEQDLANCEDELFFIMKAITTSQRKTDDRVEASQTIPILKWYLSASEIVWKLMRQKDEPLVEVQFNNALYDRTDNSDGSNHNKMEIERMHGLNLLPNALYPEMLGPYLESGRKLMDSRDPKMLKVSWHALEAIAGIPVLDQFEVDLFPLRVQLERDLGQKLFEYVFPGINKKSNGEKGGFSPFMVRQALPQDSDDEDSETDSTAPSIGQTPGLTGPEANGQAKSPRPSSVEMRLRPTTQYPDHHGWTSSVAKAKTKPNEGGGHHFRLFHHTNASSTSQHSLSRPSFTSSKRPSQESLKPSHRDGSSTSLSTMNGTASTTSEKHKSRFTLHRSNTNATVTKSHKGHHNHHNNSKNSKEGDKSDDLSLMLSRASNYMTLAYVRIPSVVLCLSYKGRGDRNIEDVHNFVFRMPVLEYRNKTWSNLDLALRLKKDVIRALISHTGAIIGNKFVNKRPNKTQQSRLRELASNSSLLPSTASSSSTAGYATPGSSSNANRDTSPAAGGSRGRDYPRSELSRTDSFASSLSRHASGLQPRSVSASRSSASIPMSEHESQQSENTPGPSAAVLGEGELTLRQTLARRFTNEAQRLRRVGTNGSGEGSGEGGDEESRRKSVLLLGKKILGKSGLNQ</sequence>
<feature type="region of interest" description="Disordered" evidence="2">
    <location>
        <begin position="2043"/>
        <end position="2064"/>
    </location>
</feature>
<evidence type="ECO:0000256" key="1">
    <source>
        <dbReference type="SAM" id="Coils"/>
    </source>
</evidence>
<feature type="compositionally biased region" description="Basic and acidic residues" evidence="2">
    <location>
        <begin position="2833"/>
        <end position="2844"/>
    </location>
</feature>
<evidence type="ECO:0000256" key="2">
    <source>
        <dbReference type="SAM" id="MobiDB-lite"/>
    </source>
</evidence>
<feature type="domain" description="FMP27/BLTP2/Hobbit GFWDK motif-containing RBG unit" evidence="3">
    <location>
        <begin position="1252"/>
        <end position="1411"/>
    </location>
</feature>
<evidence type="ECO:0000259" key="3">
    <source>
        <dbReference type="SMART" id="SM01214"/>
    </source>
</evidence>
<feature type="region of interest" description="Disordered" evidence="2">
    <location>
        <begin position="1051"/>
        <end position="1122"/>
    </location>
</feature>
<feature type="region of interest" description="Disordered" evidence="2">
    <location>
        <begin position="1995"/>
        <end position="2027"/>
    </location>
</feature>
<feature type="compositionally biased region" description="Low complexity" evidence="2">
    <location>
        <begin position="2793"/>
        <end position="2819"/>
    </location>
</feature>
<dbReference type="EMBL" id="JAPUFD010000009">
    <property type="protein sequence ID" value="MDI1489461.1"/>
    <property type="molecule type" value="Genomic_DNA"/>
</dbReference>
<dbReference type="InterPro" id="IPR045167">
    <property type="entry name" value="Hobbit"/>
</dbReference>
<feature type="compositionally biased region" description="Basic residues" evidence="2">
    <location>
        <begin position="1061"/>
        <end position="1071"/>
    </location>
</feature>
<dbReference type="PANTHER" id="PTHR15678:SF6">
    <property type="entry name" value="BRIDGE-LIKE LIPID TRANSFER PROTEIN FAMILY MEMBER 2"/>
    <property type="match status" value="1"/>
</dbReference>
<feature type="compositionally biased region" description="Polar residues" evidence="2">
    <location>
        <begin position="2600"/>
        <end position="2626"/>
    </location>
</feature>
<comment type="caution">
    <text evidence="6">The sequence shown here is derived from an EMBL/GenBank/DDBJ whole genome shotgun (WGS) entry which is preliminary data.</text>
</comment>
<feature type="region of interest" description="Disordered" evidence="2">
    <location>
        <begin position="2912"/>
        <end position="2940"/>
    </location>
</feature>
<protein>
    <submittedName>
        <fullName evidence="6">Protein SABRE</fullName>
    </submittedName>
</protein>
<feature type="region of interest" description="Disordered" evidence="2">
    <location>
        <begin position="702"/>
        <end position="742"/>
    </location>
</feature>
<feature type="compositionally biased region" description="Basic and acidic residues" evidence="2">
    <location>
        <begin position="1076"/>
        <end position="1090"/>
    </location>
</feature>
<dbReference type="SMART" id="SM01214">
    <property type="entry name" value="Fmp27_GFWDK"/>
    <property type="match status" value="1"/>
</dbReference>
<feature type="compositionally biased region" description="Polar residues" evidence="2">
    <location>
        <begin position="2659"/>
        <end position="2668"/>
    </location>
</feature>
<proteinExistence type="predicted"/>
<dbReference type="Pfam" id="PF10344">
    <property type="entry name" value="Hobbit"/>
    <property type="match status" value="1"/>
</dbReference>
<dbReference type="InterPro" id="IPR019449">
    <property type="entry name" value="FMP27_WPPW_RBG"/>
</dbReference>
<dbReference type="SMART" id="SM01216">
    <property type="entry name" value="Fmp27_WPPW"/>
    <property type="match status" value="1"/>
</dbReference>
<feature type="compositionally biased region" description="Polar residues" evidence="2">
    <location>
        <begin position="2634"/>
        <end position="2648"/>
    </location>
</feature>
<keyword evidence="1" id="KW-0175">Coiled coil</keyword>
<feature type="region of interest" description="Disordered" evidence="2">
    <location>
        <begin position="106"/>
        <end position="129"/>
    </location>
</feature>
<feature type="region of interest" description="Disordered" evidence="2">
    <location>
        <begin position="2520"/>
        <end position="2690"/>
    </location>
</feature>
<gene>
    <name evidence="6" type="primary">FMP27</name>
    <name evidence="6" type="ORF">OHK93_008740</name>
</gene>
<feature type="region of interest" description="Disordered" evidence="2">
    <location>
        <begin position="1911"/>
        <end position="1931"/>
    </location>
</feature>
<reference evidence="6" key="1">
    <citation type="journal article" date="2023" name="Genome Biol. Evol.">
        <title>First Whole Genome Sequence and Flow Cytometry Genome Size Data for the Lichen-Forming Fungus Ramalina farinacea (Ascomycota).</title>
        <authorList>
            <person name="Llewellyn T."/>
            <person name="Mian S."/>
            <person name="Hill R."/>
            <person name="Leitch I.J."/>
            <person name="Gaya E."/>
        </authorList>
    </citation>
    <scope>NUCLEOTIDE SEQUENCE</scope>
    <source>
        <strain evidence="6">LIQ254RAFAR</strain>
    </source>
</reference>
<feature type="coiled-coil region" evidence="1">
    <location>
        <begin position="1830"/>
        <end position="1895"/>
    </location>
</feature>
<dbReference type="SMART" id="SM01215">
    <property type="entry name" value="Fmp27_SW"/>
    <property type="match status" value="1"/>
</dbReference>
<feature type="compositionally biased region" description="Basic residues" evidence="2">
    <location>
        <begin position="2669"/>
        <end position="2680"/>
    </location>
</feature>
<dbReference type="InterPro" id="IPR019415">
    <property type="entry name" value="FMP27_SW_RBG"/>
</dbReference>
<feature type="compositionally biased region" description="Low complexity" evidence="2">
    <location>
        <begin position="2862"/>
        <end position="2872"/>
    </location>
</feature>
<feature type="compositionally biased region" description="Polar residues" evidence="2">
    <location>
        <begin position="2002"/>
        <end position="2020"/>
    </location>
</feature>
<feature type="region of interest" description="Disordered" evidence="2">
    <location>
        <begin position="829"/>
        <end position="854"/>
    </location>
</feature>
<feature type="domain" description="FMP27 SW motif-containing RBG unit" evidence="4">
    <location>
        <begin position="1133"/>
        <end position="1234"/>
    </location>
</feature>
<feature type="compositionally biased region" description="Polar residues" evidence="2">
    <location>
        <begin position="2845"/>
        <end position="2854"/>
    </location>
</feature>
<feature type="region of interest" description="Disordered" evidence="2">
    <location>
        <begin position="2782"/>
        <end position="2893"/>
    </location>
</feature>
<evidence type="ECO:0000259" key="5">
    <source>
        <dbReference type="SMART" id="SM01216"/>
    </source>
</evidence>
<name>A0AA43QQV4_9LECA</name>
<accession>A0AA43QQV4</accession>
<dbReference type="InterPro" id="IPR019441">
    <property type="entry name" value="FMP27/BLTP2/Hobbit_GFWDK_RBG"/>
</dbReference>